<protein>
    <submittedName>
        <fullName evidence="2">Uncharacterized protein</fullName>
    </submittedName>
</protein>
<dbReference type="Proteomes" id="UP001219355">
    <property type="component" value="Chromosome 2"/>
</dbReference>
<organism evidence="2 3">
    <name type="scientific">Emydomyces testavorans</name>
    <dbReference type="NCBI Taxonomy" id="2070801"/>
    <lineage>
        <taxon>Eukaryota</taxon>
        <taxon>Fungi</taxon>
        <taxon>Dikarya</taxon>
        <taxon>Ascomycota</taxon>
        <taxon>Pezizomycotina</taxon>
        <taxon>Eurotiomycetes</taxon>
        <taxon>Eurotiomycetidae</taxon>
        <taxon>Onygenales</taxon>
        <taxon>Nannizziopsiaceae</taxon>
        <taxon>Emydomyces</taxon>
    </lineage>
</organism>
<feature type="region of interest" description="Disordered" evidence="1">
    <location>
        <begin position="132"/>
        <end position="237"/>
    </location>
</feature>
<keyword evidence="3" id="KW-1185">Reference proteome</keyword>
<gene>
    <name evidence="2" type="ORF">PRK78_004364</name>
</gene>
<dbReference type="EMBL" id="CP120628">
    <property type="protein sequence ID" value="WEW58896.1"/>
    <property type="molecule type" value="Genomic_DNA"/>
</dbReference>
<feature type="compositionally biased region" description="Basic and acidic residues" evidence="1">
    <location>
        <begin position="197"/>
        <end position="237"/>
    </location>
</feature>
<accession>A0AAF0DK34</accession>
<sequence length="237" mass="25572">MDDLTRQRSAGLFFEELARIRSVTTNPEIMGLFATAVDYNLNNRDAGQEVLRRFCTAIESSADPLARSSGPMLEAMATVAIQNGLGVRLEHEDGETPSMNRAISVAPHMATAGDIAAVQQYVQENIIRAMNPNPEGSVPAGAGGAAASAASGAGGGEDERAPPRLDGGEEDGEMGPPRIHEDAGAGGEGPEPGGVIFHHDEEELQREEEQRREEELRQEEERQREEERMREQEGKGI</sequence>
<feature type="compositionally biased region" description="Basic and acidic residues" evidence="1">
    <location>
        <begin position="157"/>
        <end position="167"/>
    </location>
</feature>
<evidence type="ECO:0000313" key="2">
    <source>
        <dbReference type="EMBL" id="WEW58896.1"/>
    </source>
</evidence>
<proteinExistence type="predicted"/>
<name>A0AAF0DK34_9EURO</name>
<evidence type="ECO:0000313" key="3">
    <source>
        <dbReference type="Proteomes" id="UP001219355"/>
    </source>
</evidence>
<reference evidence="2" key="1">
    <citation type="submission" date="2023-03" db="EMBL/GenBank/DDBJ databases">
        <title>Emydomyces testavorans Genome Sequence.</title>
        <authorList>
            <person name="Hoyer L."/>
        </authorList>
    </citation>
    <scope>NUCLEOTIDE SEQUENCE</scope>
    <source>
        <strain evidence="2">16-2883</strain>
    </source>
</reference>
<evidence type="ECO:0000256" key="1">
    <source>
        <dbReference type="SAM" id="MobiDB-lite"/>
    </source>
</evidence>
<dbReference type="AlphaFoldDB" id="A0AAF0DK34"/>